<accession>A0A336LBH5</accession>
<feature type="chain" id="PRO_5036328590" evidence="4">
    <location>
        <begin position="23"/>
        <end position="633"/>
    </location>
</feature>
<evidence type="ECO:0000256" key="3">
    <source>
        <dbReference type="PROSITE-ProRule" id="PRU00059"/>
    </source>
</evidence>
<dbReference type="CDD" id="cd00041">
    <property type="entry name" value="CUB"/>
    <property type="match status" value="1"/>
</dbReference>
<feature type="domain" description="CUB" evidence="5">
    <location>
        <begin position="72"/>
        <end position="179"/>
    </location>
</feature>
<feature type="signal peptide" evidence="4">
    <location>
        <begin position="1"/>
        <end position="22"/>
    </location>
</feature>
<evidence type="ECO:0000313" key="6">
    <source>
        <dbReference type="EMBL" id="SSX13895.1"/>
    </source>
</evidence>
<dbReference type="Pfam" id="PF00431">
    <property type="entry name" value="CUB"/>
    <property type="match status" value="1"/>
</dbReference>
<feature type="domain" description="CUB" evidence="5">
    <location>
        <begin position="383"/>
        <end position="452"/>
    </location>
</feature>
<dbReference type="InterPro" id="IPR000859">
    <property type="entry name" value="CUB_dom"/>
</dbReference>
<dbReference type="EMBL" id="UFQT01002367">
    <property type="protein sequence ID" value="SSX33314.1"/>
    <property type="molecule type" value="Genomic_DNA"/>
</dbReference>
<dbReference type="InterPro" id="IPR035914">
    <property type="entry name" value="Sperma_CUB_dom_sf"/>
</dbReference>
<comment type="caution">
    <text evidence="3">Lacks conserved residue(s) required for the propagation of feature annotation.</text>
</comment>
<reference evidence="6" key="1">
    <citation type="submission" date="2018-04" db="EMBL/GenBank/DDBJ databases">
        <authorList>
            <person name="Go L.Y."/>
            <person name="Mitchell J.A."/>
        </authorList>
    </citation>
    <scope>NUCLEOTIDE SEQUENCE</scope>
    <source>
        <tissue evidence="6">Whole organism</tissue>
    </source>
</reference>
<dbReference type="PANTHER" id="PTHR24251">
    <property type="entry name" value="OVOCHYMASE-RELATED"/>
    <property type="match status" value="1"/>
</dbReference>
<dbReference type="Gene3D" id="2.60.120.290">
    <property type="entry name" value="Spermadhesin, CUB domain"/>
    <property type="match status" value="2"/>
</dbReference>
<organism evidence="6">
    <name type="scientific">Culicoides sonorensis</name>
    <name type="common">Biting midge</name>
    <dbReference type="NCBI Taxonomy" id="179676"/>
    <lineage>
        <taxon>Eukaryota</taxon>
        <taxon>Metazoa</taxon>
        <taxon>Ecdysozoa</taxon>
        <taxon>Arthropoda</taxon>
        <taxon>Hexapoda</taxon>
        <taxon>Insecta</taxon>
        <taxon>Pterygota</taxon>
        <taxon>Neoptera</taxon>
        <taxon>Endopterygota</taxon>
        <taxon>Diptera</taxon>
        <taxon>Nematocera</taxon>
        <taxon>Chironomoidea</taxon>
        <taxon>Ceratopogonidae</taxon>
        <taxon>Ceratopogoninae</taxon>
        <taxon>Culicoides</taxon>
        <taxon>Monoculicoides</taxon>
    </lineage>
</organism>
<evidence type="ECO:0000256" key="2">
    <source>
        <dbReference type="ARBA" id="ARBA00023157"/>
    </source>
</evidence>
<dbReference type="PROSITE" id="PS01180">
    <property type="entry name" value="CUB"/>
    <property type="match status" value="2"/>
</dbReference>
<keyword evidence="1" id="KW-0677">Repeat</keyword>
<evidence type="ECO:0000256" key="4">
    <source>
        <dbReference type="SAM" id="SignalP"/>
    </source>
</evidence>
<evidence type="ECO:0000256" key="1">
    <source>
        <dbReference type="ARBA" id="ARBA00022737"/>
    </source>
</evidence>
<proteinExistence type="predicted"/>
<reference evidence="7" key="2">
    <citation type="submission" date="2018-07" db="EMBL/GenBank/DDBJ databases">
        <authorList>
            <person name="Quirk P.G."/>
            <person name="Krulwich T.A."/>
        </authorList>
    </citation>
    <scope>NUCLEOTIDE SEQUENCE</scope>
</reference>
<name>A0A336LBH5_CULSO</name>
<evidence type="ECO:0000259" key="5">
    <source>
        <dbReference type="PROSITE" id="PS01180"/>
    </source>
</evidence>
<keyword evidence="2" id="KW-1015">Disulfide bond</keyword>
<protein>
    <submittedName>
        <fullName evidence="6">CSON006264 protein</fullName>
    </submittedName>
</protein>
<dbReference type="SMART" id="SM00042">
    <property type="entry name" value="CUB"/>
    <property type="match status" value="1"/>
</dbReference>
<dbReference type="EMBL" id="UFQS01002367">
    <property type="protein sequence ID" value="SSX13895.1"/>
    <property type="molecule type" value="Genomic_DNA"/>
</dbReference>
<gene>
    <name evidence="6" type="primary">CSON006264</name>
</gene>
<evidence type="ECO:0000313" key="7">
    <source>
        <dbReference type="EMBL" id="SSX33314.1"/>
    </source>
</evidence>
<sequence>MLTKVFLIFCFLLQSITNLVVAKEFFIIRNPFHPEINRRNGFDDRTFEMIRENYSHVVTSALRHNVAINSDCGGVFKSGQHLIQSPGYPNNYGHNLQCEYTLMAPFVCRNEFHVQFIDFDVEPSRNCTKDYVSVGDEDVLCGQVIGIKKYETENGVLKIKLVTDAWESRKGFQILVTRLPCLGSEDSAEASSTVFPIYEPEPEIGINTVQPQTSNEITPVVEINTSNRQDIPPPDWNSNGYLPPQTIPQYPIYPNPQPCCQCCQSQYPEYIPNTPNVPPIGYPNCNGQNPLYPVPPIGNYPNNNYPQNPPEFIPNTPSIPPWYYPNLNPNPNSNPRPWSPIEKLNITKQTQIAPYPPFGNIPFQPNPLIPNQFPAFPGLQQCCRNYFTNRRFYLVSPGFPGPNRRPTDCLYVIDRASPYSCRLRIEFKFYNHGNDYQCFEDFLEIDGQRICGCKSGLVYTSQWGFGPKVIRYRNTGYESTGFRGFVLDVIQESCPYRYETPPGGVIQKRSDTFLNNNRNPNVRITKANQVGATVVRTNSTSVSTFYSFVDPDDEDQVKNEKQQIGVVSEKHPVKKEIGKGQNPEIQDDDNEKAKVFFQNPGQNGNFRCNLSPIEWFILKKQALFIQQPICLRY</sequence>
<dbReference type="SUPFAM" id="SSF49854">
    <property type="entry name" value="Spermadhesin, CUB domain"/>
    <property type="match status" value="2"/>
</dbReference>
<dbReference type="AlphaFoldDB" id="A0A336LBH5"/>
<keyword evidence="4" id="KW-0732">Signal</keyword>
<dbReference type="VEuPathDB" id="VectorBase:CSON006264"/>